<keyword evidence="5" id="KW-1185">Reference proteome</keyword>
<evidence type="ECO:0000313" key="4">
    <source>
        <dbReference type="EMBL" id="TSJ83905.1"/>
    </source>
</evidence>
<comment type="caution">
    <text evidence="4">The sequence shown here is derived from an EMBL/GenBank/DDBJ whole genome shotgun (WGS) entry which is preliminary data.</text>
</comment>
<evidence type="ECO:0000259" key="3">
    <source>
        <dbReference type="Pfam" id="PF00561"/>
    </source>
</evidence>
<comment type="similarity">
    <text evidence="1">Belongs to the peptidase S33 family.</text>
</comment>
<dbReference type="EMBL" id="VMHK01000001">
    <property type="protein sequence ID" value="TSJ83905.1"/>
    <property type="molecule type" value="Genomic_DNA"/>
</dbReference>
<dbReference type="AlphaFoldDB" id="A0A556R4T9"/>
<dbReference type="PANTHER" id="PTHR43798">
    <property type="entry name" value="MONOACYLGLYCEROL LIPASE"/>
    <property type="match status" value="1"/>
</dbReference>
<dbReference type="InterPro" id="IPR029058">
    <property type="entry name" value="AB_hydrolase_fold"/>
</dbReference>
<organism evidence="4 5">
    <name type="scientific">Bifidobacterium apousia</name>
    <dbReference type="NCBI Taxonomy" id="2750996"/>
    <lineage>
        <taxon>Bacteria</taxon>
        <taxon>Bacillati</taxon>
        <taxon>Actinomycetota</taxon>
        <taxon>Actinomycetes</taxon>
        <taxon>Bifidobacteriales</taxon>
        <taxon>Bifidobacteriaceae</taxon>
        <taxon>Bifidobacterium</taxon>
    </lineage>
</organism>
<sequence length="305" mass="33855">MTGRIAVVPSSSRLYGTRINGARFVFSMNPAPPHAPIILYLHGGPGDACIPLTMRYNAALERDFRFINLDQRGSGLSYHPFAPGEVVTIDSMVEDVHQFVLELLRAYGQDSLILIGHSWGSVLGLEMVKRYPSLVRCYIGLGQVVSMRAALRLRRHWGQQSLGSRLGAIVSKESGAADVVLMVDELLSRGGVAMLFGSLGRIMTYLRSPCYNWSRLLNHVKGVAQSRARLDAELEQVDFNGQTSFGAPVYFISGKYDRHLPGSLVEWFADGLKSAHRFIRFDRSGHCPQWDEPERFAATVKALCV</sequence>
<accession>A0A556R4T9</accession>
<dbReference type="GO" id="GO:0016020">
    <property type="term" value="C:membrane"/>
    <property type="evidence" value="ECO:0007669"/>
    <property type="project" value="TreeGrafter"/>
</dbReference>
<dbReference type="PRINTS" id="PR00793">
    <property type="entry name" value="PROAMNOPTASE"/>
</dbReference>
<dbReference type="InterPro" id="IPR002410">
    <property type="entry name" value="Peptidase_S33"/>
</dbReference>
<evidence type="ECO:0000256" key="2">
    <source>
        <dbReference type="ARBA" id="ARBA00022801"/>
    </source>
</evidence>
<name>A0A556R4T9_9BIFI</name>
<feature type="domain" description="AB hydrolase-1" evidence="3">
    <location>
        <begin position="36"/>
        <end position="147"/>
    </location>
</feature>
<dbReference type="InterPro" id="IPR000073">
    <property type="entry name" value="AB_hydrolase_1"/>
</dbReference>
<dbReference type="PANTHER" id="PTHR43798:SF31">
    <property type="entry name" value="AB HYDROLASE SUPERFAMILY PROTEIN YCLE"/>
    <property type="match status" value="1"/>
</dbReference>
<dbReference type="GO" id="GO:0004177">
    <property type="term" value="F:aminopeptidase activity"/>
    <property type="evidence" value="ECO:0007669"/>
    <property type="project" value="UniProtKB-EC"/>
</dbReference>
<dbReference type="GO" id="GO:0006508">
    <property type="term" value="P:proteolysis"/>
    <property type="evidence" value="ECO:0007669"/>
    <property type="project" value="InterPro"/>
</dbReference>
<dbReference type="InterPro" id="IPR050266">
    <property type="entry name" value="AB_hydrolase_sf"/>
</dbReference>
<evidence type="ECO:0000256" key="1">
    <source>
        <dbReference type="ARBA" id="ARBA00010088"/>
    </source>
</evidence>
<proteinExistence type="inferred from homology"/>
<dbReference type="Pfam" id="PF00561">
    <property type="entry name" value="Abhydrolase_1"/>
    <property type="match status" value="1"/>
</dbReference>
<gene>
    <name evidence="4" type="ORF">FPK30_00010</name>
</gene>
<dbReference type="Gene3D" id="3.40.50.1820">
    <property type="entry name" value="alpha/beta hydrolase"/>
    <property type="match status" value="1"/>
</dbReference>
<protein>
    <submittedName>
        <fullName evidence="4">Alpha/beta hydrolase</fullName>
    </submittedName>
</protein>
<dbReference type="Proteomes" id="UP000316508">
    <property type="component" value="Unassembled WGS sequence"/>
</dbReference>
<reference evidence="4 5" key="1">
    <citation type="submission" date="2019-07" db="EMBL/GenBank/DDBJ databases">
        <title>Bifidobacterium asteroides genomes.</title>
        <authorList>
            <person name="Zheng H."/>
        </authorList>
    </citation>
    <scope>NUCLEOTIDE SEQUENCE [LARGE SCALE GENOMIC DNA]</scope>
    <source>
        <strain evidence="4 5">W8102</strain>
    </source>
</reference>
<keyword evidence="2 4" id="KW-0378">Hydrolase</keyword>
<evidence type="ECO:0000313" key="5">
    <source>
        <dbReference type="Proteomes" id="UP000316508"/>
    </source>
</evidence>
<dbReference type="SUPFAM" id="SSF53474">
    <property type="entry name" value="alpha/beta-Hydrolases"/>
    <property type="match status" value="1"/>
</dbReference>